<accession>A0A1E5G141</accession>
<dbReference type="GO" id="GO:0046872">
    <property type="term" value="F:metal ion binding"/>
    <property type="evidence" value="ECO:0007669"/>
    <property type="project" value="UniProtKB-KW"/>
</dbReference>
<dbReference type="InterPro" id="IPR034144">
    <property type="entry name" value="TOPRIM_TopoIII"/>
</dbReference>
<dbReference type="NCBIfam" id="TIGR01056">
    <property type="entry name" value="topB"/>
    <property type="match status" value="1"/>
</dbReference>
<comment type="similarity">
    <text evidence="2">Belongs to the type IA topoisomerase family.</text>
</comment>
<dbReference type="GO" id="GO:0003917">
    <property type="term" value="F:DNA topoisomerase type I (single strand cut, ATP-independent) activity"/>
    <property type="evidence" value="ECO:0007669"/>
    <property type="project" value="UniProtKB-EC"/>
</dbReference>
<evidence type="ECO:0000256" key="8">
    <source>
        <dbReference type="ARBA" id="ARBA00023235"/>
    </source>
</evidence>
<evidence type="ECO:0000259" key="14">
    <source>
        <dbReference type="PROSITE" id="PS52039"/>
    </source>
</evidence>
<dbReference type="PROSITE" id="PS00396">
    <property type="entry name" value="TOPO_IA_1"/>
    <property type="match status" value="1"/>
</dbReference>
<dbReference type="CDD" id="cd03362">
    <property type="entry name" value="TOPRIM_TopoIA_TopoIII"/>
    <property type="match status" value="1"/>
</dbReference>
<comment type="caution">
    <text evidence="15">The sequence shown here is derived from an EMBL/GenBank/DDBJ whole genome shotgun (WGS) entry which is preliminary data.</text>
</comment>
<evidence type="ECO:0000256" key="2">
    <source>
        <dbReference type="ARBA" id="ARBA00009446"/>
    </source>
</evidence>
<dbReference type="Pfam" id="PF01751">
    <property type="entry name" value="Toprim"/>
    <property type="match status" value="1"/>
</dbReference>
<dbReference type="InterPro" id="IPR000380">
    <property type="entry name" value="Topo_IA"/>
</dbReference>
<keyword evidence="4" id="KW-0479">Metal-binding</keyword>
<feature type="domain" description="Toprim" evidence="13">
    <location>
        <begin position="4"/>
        <end position="139"/>
    </location>
</feature>
<evidence type="ECO:0000256" key="5">
    <source>
        <dbReference type="ARBA" id="ARBA00022842"/>
    </source>
</evidence>
<dbReference type="EC" id="5.6.2.1" evidence="3"/>
<keyword evidence="16" id="KW-1185">Reference proteome</keyword>
<evidence type="ECO:0000256" key="12">
    <source>
        <dbReference type="ARBA" id="ARBA00032877"/>
    </source>
</evidence>
<dbReference type="Gene3D" id="1.10.290.10">
    <property type="entry name" value="Topoisomerase I, domain 4"/>
    <property type="match status" value="1"/>
</dbReference>
<evidence type="ECO:0000256" key="9">
    <source>
        <dbReference type="ARBA" id="ARBA00030003"/>
    </source>
</evidence>
<dbReference type="AlphaFoldDB" id="A0A1E5G141"/>
<dbReference type="STRING" id="766136.BHF68_08010"/>
<dbReference type="InterPro" id="IPR005738">
    <property type="entry name" value="TopoIII"/>
</dbReference>
<dbReference type="InterPro" id="IPR013825">
    <property type="entry name" value="Topo_IA_cen_sub2"/>
</dbReference>
<dbReference type="EMBL" id="MIJE01000031">
    <property type="protein sequence ID" value="OEF96581.1"/>
    <property type="molecule type" value="Genomic_DNA"/>
</dbReference>
<dbReference type="Pfam" id="PF01131">
    <property type="entry name" value="Topoisom_bac"/>
    <property type="match status" value="1"/>
</dbReference>
<dbReference type="GO" id="GO:0006265">
    <property type="term" value="P:DNA topological change"/>
    <property type="evidence" value="ECO:0007669"/>
    <property type="project" value="InterPro"/>
</dbReference>
<dbReference type="InterPro" id="IPR013824">
    <property type="entry name" value="Topo_IA_cen_sub1"/>
</dbReference>
<organism evidence="15 16">
    <name type="scientific">Desulfuribacillus alkaliarsenatis</name>
    <dbReference type="NCBI Taxonomy" id="766136"/>
    <lineage>
        <taxon>Bacteria</taxon>
        <taxon>Bacillati</taxon>
        <taxon>Bacillota</taxon>
        <taxon>Desulfuribacillia</taxon>
        <taxon>Desulfuribacillales</taxon>
        <taxon>Desulfuribacillaceae</taxon>
        <taxon>Desulfuribacillus</taxon>
    </lineage>
</organism>
<evidence type="ECO:0000256" key="4">
    <source>
        <dbReference type="ARBA" id="ARBA00022723"/>
    </source>
</evidence>
<evidence type="ECO:0000256" key="3">
    <source>
        <dbReference type="ARBA" id="ARBA00012891"/>
    </source>
</evidence>
<dbReference type="Proteomes" id="UP000094296">
    <property type="component" value="Unassembled WGS sequence"/>
</dbReference>
<keyword evidence="7" id="KW-0238">DNA-binding</keyword>
<dbReference type="GO" id="GO:0043597">
    <property type="term" value="C:cytoplasmic replication fork"/>
    <property type="evidence" value="ECO:0007669"/>
    <property type="project" value="TreeGrafter"/>
</dbReference>
<dbReference type="InterPro" id="IPR003601">
    <property type="entry name" value="Topo_IA_2"/>
</dbReference>
<dbReference type="PANTHER" id="PTHR11390">
    <property type="entry name" value="PROKARYOTIC DNA TOPOISOMERASE"/>
    <property type="match status" value="1"/>
</dbReference>
<name>A0A1E5G141_9FIRM</name>
<dbReference type="CDD" id="cd00186">
    <property type="entry name" value="TOP1Ac"/>
    <property type="match status" value="1"/>
</dbReference>
<keyword evidence="5" id="KW-0460">Magnesium</keyword>
<evidence type="ECO:0000259" key="13">
    <source>
        <dbReference type="PROSITE" id="PS50880"/>
    </source>
</evidence>
<evidence type="ECO:0000256" key="10">
    <source>
        <dbReference type="ARBA" id="ARBA00031985"/>
    </source>
</evidence>
<reference evidence="15 16" key="1">
    <citation type="submission" date="2016-09" db="EMBL/GenBank/DDBJ databases">
        <title>Draft genome sequence for the type strain of Desulfuribacillus alkaliarsenatis AHT28, an obligately anaerobic, sulfidogenic bacterium isolated from Russian soda lake sediments.</title>
        <authorList>
            <person name="Abin C.A."/>
            <person name="Hollibaugh J.T."/>
        </authorList>
    </citation>
    <scope>NUCLEOTIDE SEQUENCE [LARGE SCALE GENOMIC DNA]</scope>
    <source>
        <strain evidence="15 16">AHT28</strain>
    </source>
</reference>
<evidence type="ECO:0000256" key="11">
    <source>
        <dbReference type="ARBA" id="ARBA00032235"/>
    </source>
</evidence>
<dbReference type="Gene3D" id="2.70.20.10">
    <property type="entry name" value="Topoisomerase I, domain 3"/>
    <property type="match status" value="1"/>
</dbReference>
<evidence type="ECO:0000313" key="16">
    <source>
        <dbReference type="Proteomes" id="UP000094296"/>
    </source>
</evidence>
<dbReference type="PRINTS" id="PR00417">
    <property type="entry name" value="PRTPISMRASEI"/>
</dbReference>
<dbReference type="SMART" id="SM00493">
    <property type="entry name" value="TOPRIM"/>
    <property type="match status" value="1"/>
</dbReference>
<feature type="domain" description="Topo IA-type catalytic" evidence="14">
    <location>
        <begin position="156"/>
        <end position="592"/>
    </location>
</feature>
<keyword evidence="8" id="KW-0413">Isomerase</keyword>
<protein>
    <recommendedName>
        <fullName evidence="3">DNA topoisomerase</fullName>
        <ecNumber evidence="3">5.6.2.1</ecNumber>
    </recommendedName>
    <alternativeName>
        <fullName evidence="12">Omega-protein</fullName>
    </alternativeName>
    <alternativeName>
        <fullName evidence="11">Relaxing enzyme</fullName>
    </alternativeName>
    <alternativeName>
        <fullName evidence="9">Swivelase</fullName>
    </alternativeName>
    <alternativeName>
        <fullName evidence="10">Untwisting enzyme</fullName>
    </alternativeName>
</protein>
<dbReference type="SMART" id="SM00437">
    <property type="entry name" value="TOP1Ac"/>
    <property type="match status" value="1"/>
</dbReference>
<proteinExistence type="inferred from homology"/>
<dbReference type="NCBIfam" id="NF005829">
    <property type="entry name" value="PRK07726.1"/>
    <property type="match status" value="1"/>
</dbReference>
<evidence type="ECO:0000256" key="7">
    <source>
        <dbReference type="ARBA" id="ARBA00023125"/>
    </source>
</evidence>
<dbReference type="PROSITE" id="PS50880">
    <property type="entry name" value="TOPRIM"/>
    <property type="match status" value="1"/>
</dbReference>
<evidence type="ECO:0000256" key="6">
    <source>
        <dbReference type="ARBA" id="ARBA00023029"/>
    </source>
</evidence>
<dbReference type="InterPro" id="IPR006171">
    <property type="entry name" value="TOPRIM_dom"/>
</dbReference>
<dbReference type="InterPro" id="IPR023406">
    <property type="entry name" value="Topo_IA_AS"/>
</dbReference>
<gene>
    <name evidence="15" type="ORF">BHF68_08010</name>
</gene>
<dbReference type="InterPro" id="IPR013826">
    <property type="entry name" value="Topo_IA_cen_sub3"/>
</dbReference>
<dbReference type="InterPro" id="IPR023405">
    <property type="entry name" value="Topo_IA_core_domain"/>
</dbReference>
<dbReference type="GO" id="GO:0006281">
    <property type="term" value="P:DNA repair"/>
    <property type="evidence" value="ECO:0007669"/>
    <property type="project" value="TreeGrafter"/>
</dbReference>
<dbReference type="InterPro" id="IPR013497">
    <property type="entry name" value="Topo_IA_cen"/>
</dbReference>
<keyword evidence="6" id="KW-0799">Topoisomerase</keyword>
<dbReference type="GO" id="GO:0006310">
    <property type="term" value="P:DNA recombination"/>
    <property type="evidence" value="ECO:0007669"/>
    <property type="project" value="TreeGrafter"/>
</dbReference>
<dbReference type="RefSeq" id="WP_069643590.1">
    <property type="nucleotide sequence ID" value="NZ_MIJE01000031.1"/>
</dbReference>
<dbReference type="PROSITE" id="PS52039">
    <property type="entry name" value="TOPO_IA_2"/>
    <property type="match status" value="1"/>
</dbReference>
<evidence type="ECO:0000256" key="1">
    <source>
        <dbReference type="ARBA" id="ARBA00000213"/>
    </source>
</evidence>
<dbReference type="Gene3D" id="1.10.460.10">
    <property type="entry name" value="Topoisomerase I, domain 2"/>
    <property type="match status" value="1"/>
</dbReference>
<dbReference type="PANTHER" id="PTHR11390:SF21">
    <property type="entry name" value="DNA TOPOISOMERASE 3-ALPHA"/>
    <property type="match status" value="1"/>
</dbReference>
<sequence length="602" mass="68685">MTQKTLIIAEKPSVARDIAKAIINGKSTSKDGYIEGGKHIISWAIGHLVTLCDPEDYDVKLKRWNMGHLPICPESFRLKPVKTTKKQLEIVKHLMQRPDVDELVCATDAGREGELIFRYIYHLAKCNKPFKRLWISSMTEEAIKKGFAQLKPGTDYDPLYESARCRSEADWLIGINGTRAYTTKNNTIYSVGRVQTPTLAMLVERDRQIENFTPEDYWEVKSIYEDFQGTWIDLSLKENSTKISSKDEAEKIANLVKGTTGKVTELKKEKKKQPPPLLYDLTELQRDGNKYFGYTAKQTLDIAQALYEKHKLITYPRTDSRYLSTDMKPAVKDTIQKLKQSTYNEWIEPITGTMKFTARIINDKKVTDHHACIPTPRIPNLQRLNDKEKNIYELVAKRLISVFYPPHVFETTTVLVETESHTFQSKGKVIVDAGWKHVYNKSVEKKNSDSEQQLPALKKGNAVQFVDTEILTKQTQPPKPYTESTLLSAMENAGRQVEDEELKEQLKDSGLGTPATRASIIERLIQVGYVERNKKSLQPTAKGIAIIEAVPQELQSPEMTGKWERALNKMAKGNFSSERFMESINRFAAYIVQEAKKSKPIK</sequence>
<dbReference type="SMART" id="SM00436">
    <property type="entry name" value="TOP1Bc"/>
    <property type="match status" value="1"/>
</dbReference>
<comment type="catalytic activity">
    <reaction evidence="1">
        <text>ATP-independent breakage of single-stranded DNA, followed by passage and rejoining.</text>
        <dbReference type="EC" id="5.6.2.1"/>
    </reaction>
</comment>
<dbReference type="SUPFAM" id="SSF56712">
    <property type="entry name" value="Prokaryotic type I DNA topoisomerase"/>
    <property type="match status" value="1"/>
</dbReference>
<evidence type="ECO:0000313" key="15">
    <source>
        <dbReference type="EMBL" id="OEF96581.1"/>
    </source>
</evidence>
<dbReference type="Gene3D" id="3.40.50.140">
    <property type="match status" value="1"/>
</dbReference>
<dbReference type="InterPro" id="IPR003602">
    <property type="entry name" value="Topo_IA_DNA-bd_dom"/>
</dbReference>
<dbReference type="GO" id="GO:0003677">
    <property type="term" value="F:DNA binding"/>
    <property type="evidence" value="ECO:0007669"/>
    <property type="project" value="UniProtKB-KW"/>
</dbReference>